<keyword evidence="1" id="KW-0472">Membrane</keyword>
<protein>
    <submittedName>
        <fullName evidence="2">Uncharacterized protein</fullName>
    </submittedName>
</protein>
<keyword evidence="3" id="KW-1185">Reference proteome</keyword>
<keyword evidence="1" id="KW-1133">Transmembrane helix</keyword>
<name>A0ABY8D6X3_9HYPH</name>
<proteinExistence type="predicted"/>
<dbReference type="EMBL" id="CP120373">
    <property type="protein sequence ID" value="WEX86619.1"/>
    <property type="molecule type" value="Genomic_DNA"/>
</dbReference>
<dbReference type="Proteomes" id="UP001229355">
    <property type="component" value="Chromosome 1"/>
</dbReference>
<feature type="transmembrane region" description="Helical" evidence="1">
    <location>
        <begin position="7"/>
        <end position="26"/>
    </location>
</feature>
<keyword evidence="1" id="KW-0812">Transmembrane</keyword>
<reference evidence="2 3" key="1">
    <citation type="submission" date="2023-03" db="EMBL/GenBank/DDBJ databases">
        <authorList>
            <person name="Kaur S."/>
            <person name="Espinosa-Saiz D."/>
            <person name="Velazquez E."/>
            <person name="Menendez E."/>
            <person name="diCenzo G.C."/>
        </authorList>
    </citation>
    <scope>NUCLEOTIDE SEQUENCE [LARGE SCALE GENOMIC DNA]</scope>
    <source>
        <strain evidence="2 3">LMG 24692</strain>
    </source>
</reference>
<sequence>MSRENVAFVCSVAAGVALLFMIGLSRPDLLVEDNLVESLGALGFATASLLALGTAIRRRASLSSTEKSILVGTSGLCSILFLSEISFGARMLRLQMPTMRGGGEFDGGHDIVIVASRLLRDSGPIGYLAAAAGALLLLTLATVLLQTYRQKVHAMLRQILARAFECRLALAVAMLASAVTLDLVTSYKAGILEEVLEFGASGVLILAIIAFRRETGSKVVAH</sequence>
<accession>A0ABY8D6X3</accession>
<dbReference type="RefSeq" id="WP_280658686.1">
    <property type="nucleotide sequence ID" value="NZ_CP120373.1"/>
</dbReference>
<feature type="transmembrane region" description="Helical" evidence="1">
    <location>
        <begin position="68"/>
        <end position="89"/>
    </location>
</feature>
<organism evidence="2 3">
    <name type="scientific">Sinorhizobium garamanticum</name>
    <dbReference type="NCBI Taxonomy" id="680247"/>
    <lineage>
        <taxon>Bacteria</taxon>
        <taxon>Pseudomonadati</taxon>
        <taxon>Pseudomonadota</taxon>
        <taxon>Alphaproteobacteria</taxon>
        <taxon>Hyphomicrobiales</taxon>
        <taxon>Rhizobiaceae</taxon>
        <taxon>Sinorhizobium/Ensifer group</taxon>
        <taxon>Sinorhizobium</taxon>
    </lineage>
</organism>
<gene>
    <name evidence="2" type="ORF">PZN02_002920</name>
</gene>
<feature type="transmembrane region" description="Helical" evidence="1">
    <location>
        <begin position="125"/>
        <end position="145"/>
    </location>
</feature>
<evidence type="ECO:0000313" key="2">
    <source>
        <dbReference type="EMBL" id="WEX86619.1"/>
    </source>
</evidence>
<feature type="transmembrane region" description="Helical" evidence="1">
    <location>
        <begin position="38"/>
        <end position="56"/>
    </location>
</feature>
<feature type="transmembrane region" description="Helical" evidence="1">
    <location>
        <begin position="166"/>
        <end position="185"/>
    </location>
</feature>
<feature type="transmembrane region" description="Helical" evidence="1">
    <location>
        <begin position="191"/>
        <end position="211"/>
    </location>
</feature>
<evidence type="ECO:0000313" key="3">
    <source>
        <dbReference type="Proteomes" id="UP001229355"/>
    </source>
</evidence>
<evidence type="ECO:0000256" key="1">
    <source>
        <dbReference type="SAM" id="Phobius"/>
    </source>
</evidence>